<evidence type="ECO:0000313" key="1">
    <source>
        <dbReference type="EMBL" id="TNV83168.1"/>
    </source>
</evidence>
<organism evidence="1 2">
    <name type="scientific">Halteria grandinella</name>
    <dbReference type="NCBI Taxonomy" id="5974"/>
    <lineage>
        <taxon>Eukaryota</taxon>
        <taxon>Sar</taxon>
        <taxon>Alveolata</taxon>
        <taxon>Ciliophora</taxon>
        <taxon>Intramacronucleata</taxon>
        <taxon>Spirotrichea</taxon>
        <taxon>Stichotrichia</taxon>
        <taxon>Sporadotrichida</taxon>
        <taxon>Halteriidae</taxon>
        <taxon>Halteria</taxon>
    </lineage>
</organism>
<keyword evidence="2" id="KW-1185">Reference proteome</keyword>
<comment type="caution">
    <text evidence="1">The sequence shown here is derived from an EMBL/GenBank/DDBJ whole genome shotgun (WGS) entry which is preliminary data.</text>
</comment>
<evidence type="ECO:0000313" key="2">
    <source>
        <dbReference type="Proteomes" id="UP000785679"/>
    </source>
</evidence>
<sequence>MKRKQLNQLWEIYTGQYSGVEYRNLEMIFQGALSKCSRKKISTLGLDFMSATVFKDRVTEELQLTGKSVIKMVGISVENCQNLIKLNIDLGMQLKDIFQVKQSKLQEIEIHNCSNDYNFVQELIQKSKRTLLSLTLNQCHNFDLSPIKYSRLINHLSIIKCKNLRKEDSIATLKTLVYLESDQEQILFFSKRIDKLRRITLNLSKVNQKSIQQRQIDTVRSILYQGCVNYEWLNLILQRNPLITDAILPVFDNASQIVKLLGSYQQIQFSFRLFKSEQYLEALTLKQAIQFMKSKQNQNSIITNPDHKVYELLSKRLIDKQQLYHPYMAALTKSNYEIQENLMFICEKPPTILKQLEHFNEFDKYLSRMDNHHFHYTYQPAKYFEEVFKNQLLNSKEEQYIRSIVQSYDEAYNLGGDLEQVVKKIQSMNCTQLNEISTNRERYFELCRKNSRSKT</sequence>
<dbReference type="AlphaFoldDB" id="A0A8J8NX30"/>
<name>A0A8J8NX30_HALGN</name>
<dbReference type="EMBL" id="RRYP01004095">
    <property type="protein sequence ID" value="TNV83168.1"/>
    <property type="molecule type" value="Genomic_DNA"/>
</dbReference>
<proteinExistence type="predicted"/>
<accession>A0A8J8NX30</accession>
<reference evidence="1" key="1">
    <citation type="submission" date="2019-06" db="EMBL/GenBank/DDBJ databases">
        <authorList>
            <person name="Zheng W."/>
        </authorList>
    </citation>
    <scope>NUCLEOTIDE SEQUENCE</scope>
    <source>
        <strain evidence="1">QDHG01</strain>
    </source>
</reference>
<dbReference type="Proteomes" id="UP000785679">
    <property type="component" value="Unassembled WGS sequence"/>
</dbReference>
<protein>
    <submittedName>
        <fullName evidence="1">Uncharacterized protein</fullName>
    </submittedName>
</protein>
<gene>
    <name evidence="1" type="ORF">FGO68_gene10132</name>
</gene>